<dbReference type="OrthoDB" id="7193459at2"/>
<proteinExistence type="predicted"/>
<dbReference type="EMBL" id="SMTF01000005">
    <property type="protein sequence ID" value="TDK24453.1"/>
    <property type="molecule type" value="Genomic_DNA"/>
</dbReference>
<feature type="region of interest" description="Disordered" evidence="1">
    <location>
        <begin position="135"/>
        <end position="157"/>
    </location>
</feature>
<feature type="signal peptide" evidence="2">
    <location>
        <begin position="1"/>
        <end position="19"/>
    </location>
</feature>
<organism evidence="3 4">
    <name type="scientific">Luteimonas aestuarii</name>
    <dbReference type="NCBI Taxonomy" id="453837"/>
    <lineage>
        <taxon>Bacteria</taxon>
        <taxon>Pseudomonadati</taxon>
        <taxon>Pseudomonadota</taxon>
        <taxon>Gammaproteobacteria</taxon>
        <taxon>Lysobacterales</taxon>
        <taxon>Lysobacteraceae</taxon>
        <taxon>Luteimonas</taxon>
    </lineage>
</organism>
<dbReference type="Proteomes" id="UP000294796">
    <property type="component" value="Unassembled WGS sequence"/>
</dbReference>
<name>A0A4R5TTV4_9GAMM</name>
<evidence type="ECO:0000313" key="4">
    <source>
        <dbReference type="Proteomes" id="UP000294796"/>
    </source>
</evidence>
<evidence type="ECO:0000256" key="1">
    <source>
        <dbReference type="SAM" id="MobiDB-lite"/>
    </source>
</evidence>
<evidence type="ECO:0000256" key="2">
    <source>
        <dbReference type="SAM" id="SignalP"/>
    </source>
</evidence>
<dbReference type="RefSeq" id="WP_133321785.1">
    <property type="nucleotide sequence ID" value="NZ_SMTF01000005.1"/>
</dbReference>
<accession>A0A4R5TTV4</accession>
<gene>
    <name evidence="3" type="ORF">E2F46_09240</name>
</gene>
<evidence type="ECO:0000313" key="3">
    <source>
        <dbReference type="EMBL" id="TDK24453.1"/>
    </source>
</evidence>
<protein>
    <recommendedName>
        <fullName evidence="5">Secreted protein</fullName>
    </recommendedName>
</protein>
<feature type="chain" id="PRO_5020922081" description="Secreted protein" evidence="2">
    <location>
        <begin position="20"/>
        <end position="157"/>
    </location>
</feature>
<reference evidence="3 4" key="1">
    <citation type="submission" date="2019-03" db="EMBL/GenBank/DDBJ databases">
        <title>Luteimonas zhaokaii sp.nov., isolated from the rectal contents of Plateau pika in Yushu, Qinghai Province, China.</title>
        <authorList>
            <person name="Zhang G."/>
        </authorList>
    </citation>
    <scope>NUCLEOTIDE SEQUENCE [LARGE SCALE GENOMIC DNA]</scope>
    <source>
        <strain evidence="3 4">B9</strain>
    </source>
</reference>
<comment type="caution">
    <text evidence="3">The sequence shown here is derived from an EMBL/GenBank/DDBJ whole genome shotgun (WGS) entry which is preliminary data.</text>
</comment>
<sequence length="157" mass="17363">MNALLGFALFCMLGSTAHATQGDLDVQSRPFAQQAQLIRSAIATGEEYSEISASDRDVVLALLTRIETTLGSAESVDALLTQARVDLFNDQEQVNAILTGAREDSRIICRRTQVTGSHRKQQVCATKAERDRQIAADRENLDRYRSMRTDPGRPLEP</sequence>
<keyword evidence="4" id="KW-1185">Reference proteome</keyword>
<evidence type="ECO:0008006" key="5">
    <source>
        <dbReference type="Google" id="ProtNLM"/>
    </source>
</evidence>
<dbReference type="AlphaFoldDB" id="A0A4R5TTV4"/>
<keyword evidence="2" id="KW-0732">Signal</keyword>